<dbReference type="GO" id="GO:0005737">
    <property type="term" value="C:cytoplasm"/>
    <property type="evidence" value="ECO:0007669"/>
    <property type="project" value="UniProtKB-SubCell"/>
</dbReference>
<dbReference type="SUPFAM" id="SSF81301">
    <property type="entry name" value="Nucleotidyltransferase"/>
    <property type="match status" value="1"/>
</dbReference>
<organism evidence="3 4">
    <name type="scientific">Geothermobacter ehrlichii</name>
    <dbReference type="NCBI Taxonomy" id="213224"/>
    <lineage>
        <taxon>Bacteria</taxon>
        <taxon>Pseudomonadati</taxon>
        <taxon>Thermodesulfobacteriota</taxon>
        <taxon>Desulfuromonadia</taxon>
        <taxon>Desulfuromonadales</taxon>
        <taxon>Geothermobacteraceae</taxon>
        <taxon>Geothermobacter</taxon>
    </lineage>
</organism>
<keyword evidence="2" id="KW-0963">Cytoplasm</keyword>
<dbReference type="GO" id="GO:0090071">
    <property type="term" value="P:negative regulation of ribosome biogenesis"/>
    <property type="evidence" value="ECO:0007669"/>
    <property type="project" value="UniProtKB-UniRule"/>
</dbReference>
<gene>
    <name evidence="2" type="primary">rsfS</name>
    <name evidence="3" type="ORF">EDC39_1137</name>
</gene>
<dbReference type="OrthoDB" id="9793681at2"/>
<dbReference type="PANTHER" id="PTHR21043">
    <property type="entry name" value="IOJAP SUPERFAMILY ORTHOLOG"/>
    <property type="match status" value="1"/>
</dbReference>
<dbReference type="Gene3D" id="3.30.460.10">
    <property type="entry name" value="Beta Polymerase, domain 2"/>
    <property type="match status" value="1"/>
</dbReference>
<proteinExistence type="inferred from homology"/>
<evidence type="ECO:0000256" key="2">
    <source>
        <dbReference type="HAMAP-Rule" id="MF_01477"/>
    </source>
</evidence>
<sequence>MQPKDRALLCAGLALDKKALDLKILEVAGISSLTDYLVIASGTSDRHVQAVAENIRLEMKHRHQCSPLAVEGMDEGRWVLIDYGDVMVHVFQPQVREFYDLEGLWSEASEIPQPAAETVG</sequence>
<dbReference type="HAMAP" id="MF_01477">
    <property type="entry name" value="Iojap_RsfS"/>
    <property type="match status" value="1"/>
</dbReference>
<keyword evidence="2" id="KW-0678">Repressor</keyword>
<dbReference type="RefSeq" id="WP_148896689.1">
    <property type="nucleotide sequence ID" value="NZ_VNIB01000013.1"/>
</dbReference>
<dbReference type="AlphaFoldDB" id="A0A5D3WHE0"/>
<protein>
    <recommendedName>
        <fullName evidence="2">Ribosomal silencing factor RsfS</fullName>
    </recommendedName>
</protein>
<dbReference type="PANTHER" id="PTHR21043:SF0">
    <property type="entry name" value="MITOCHONDRIAL ASSEMBLY OF RIBOSOMAL LARGE SUBUNIT PROTEIN 1"/>
    <property type="match status" value="1"/>
</dbReference>
<dbReference type="GO" id="GO:0042256">
    <property type="term" value="P:cytosolic ribosome assembly"/>
    <property type="evidence" value="ECO:0007669"/>
    <property type="project" value="UniProtKB-UniRule"/>
</dbReference>
<dbReference type="EMBL" id="VNIB01000013">
    <property type="protein sequence ID" value="TYO96618.1"/>
    <property type="molecule type" value="Genomic_DNA"/>
</dbReference>
<accession>A0A5D3WHE0</accession>
<evidence type="ECO:0000313" key="3">
    <source>
        <dbReference type="EMBL" id="TYO96618.1"/>
    </source>
</evidence>
<comment type="similarity">
    <text evidence="1 2">Belongs to the Iojap/RsfS family.</text>
</comment>
<dbReference type="NCBIfam" id="TIGR00090">
    <property type="entry name" value="rsfS_iojap_ybeB"/>
    <property type="match status" value="1"/>
</dbReference>
<dbReference type="InterPro" id="IPR043519">
    <property type="entry name" value="NT_sf"/>
</dbReference>
<comment type="subunit">
    <text evidence="2">Interacts with ribosomal protein uL14 (rplN).</text>
</comment>
<keyword evidence="4" id="KW-1185">Reference proteome</keyword>
<dbReference type="Pfam" id="PF02410">
    <property type="entry name" value="RsfS"/>
    <property type="match status" value="1"/>
</dbReference>
<comment type="subcellular location">
    <subcellularLocation>
        <location evidence="2">Cytoplasm</location>
    </subcellularLocation>
</comment>
<dbReference type="GO" id="GO:0043023">
    <property type="term" value="F:ribosomal large subunit binding"/>
    <property type="evidence" value="ECO:0007669"/>
    <property type="project" value="TreeGrafter"/>
</dbReference>
<name>A0A5D3WHE0_9BACT</name>
<dbReference type="InterPro" id="IPR004394">
    <property type="entry name" value="Iojap/RsfS/C7orf30"/>
</dbReference>
<dbReference type="GO" id="GO:0017148">
    <property type="term" value="P:negative regulation of translation"/>
    <property type="evidence" value="ECO:0007669"/>
    <property type="project" value="UniProtKB-UniRule"/>
</dbReference>
<keyword evidence="2" id="KW-0810">Translation regulation</keyword>
<dbReference type="Proteomes" id="UP000324159">
    <property type="component" value="Unassembled WGS sequence"/>
</dbReference>
<evidence type="ECO:0000256" key="1">
    <source>
        <dbReference type="ARBA" id="ARBA00010574"/>
    </source>
</evidence>
<comment type="caution">
    <text evidence="3">The sequence shown here is derived from an EMBL/GenBank/DDBJ whole genome shotgun (WGS) entry which is preliminary data.</text>
</comment>
<comment type="function">
    <text evidence="2">Functions as a ribosomal silencing factor. Interacts with ribosomal protein uL14 (rplN), blocking formation of intersubunit bridge B8. Prevents association of the 30S and 50S ribosomal subunits and the formation of functional ribosomes, thus repressing translation.</text>
</comment>
<reference evidence="3 4" key="1">
    <citation type="submission" date="2019-07" db="EMBL/GenBank/DDBJ databases">
        <title>Genomic Encyclopedia of Type Strains, Phase IV (KMG-IV): sequencing the most valuable type-strain genomes for metagenomic binning, comparative biology and taxonomic classification.</title>
        <authorList>
            <person name="Goeker M."/>
        </authorList>
    </citation>
    <scope>NUCLEOTIDE SEQUENCE [LARGE SCALE GENOMIC DNA]</scope>
    <source>
        <strain evidence="3 4">SS015</strain>
    </source>
</reference>
<evidence type="ECO:0000313" key="4">
    <source>
        <dbReference type="Proteomes" id="UP000324159"/>
    </source>
</evidence>